<reference evidence="1" key="1">
    <citation type="submission" date="2023-04" db="EMBL/GenBank/DDBJ databases">
        <title>Ambrosiozyma monospora NBRC 1965.</title>
        <authorList>
            <person name="Ichikawa N."/>
            <person name="Sato H."/>
            <person name="Tonouchi N."/>
        </authorList>
    </citation>
    <scope>NUCLEOTIDE SEQUENCE</scope>
    <source>
        <strain evidence="1">NBRC 1965</strain>
    </source>
</reference>
<gene>
    <name evidence="1" type="ORF">Amon01_000157100</name>
</gene>
<proteinExistence type="predicted"/>
<dbReference type="AlphaFoldDB" id="A0A9W6YTR6"/>
<dbReference type="Proteomes" id="UP001165063">
    <property type="component" value="Unassembled WGS sequence"/>
</dbReference>
<keyword evidence="2" id="KW-1185">Reference proteome</keyword>
<organism evidence="1 2">
    <name type="scientific">Ambrosiozyma monospora</name>
    <name type="common">Yeast</name>
    <name type="synonym">Endomycopsis monosporus</name>
    <dbReference type="NCBI Taxonomy" id="43982"/>
    <lineage>
        <taxon>Eukaryota</taxon>
        <taxon>Fungi</taxon>
        <taxon>Dikarya</taxon>
        <taxon>Ascomycota</taxon>
        <taxon>Saccharomycotina</taxon>
        <taxon>Pichiomycetes</taxon>
        <taxon>Pichiales</taxon>
        <taxon>Pichiaceae</taxon>
        <taxon>Ambrosiozyma</taxon>
    </lineage>
</organism>
<dbReference type="EMBL" id="BSXU01000498">
    <property type="protein sequence ID" value="GMG20893.1"/>
    <property type="molecule type" value="Genomic_DNA"/>
</dbReference>
<evidence type="ECO:0000313" key="1">
    <source>
        <dbReference type="EMBL" id="GMG20893.1"/>
    </source>
</evidence>
<evidence type="ECO:0000313" key="2">
    <source>
        <dbReference type="Proteomes" id="UP001165063"/>
    </source>
</evidence>
<comment type="caution">
    <text evidence="1">The sequence shown here is derived from an EMBL/GenBank/DDBJ whole genome shotgun (WGS) entry which is preliminary data.</text>
</comment>
<name>A0A9W6YTR6_AMBMO</name>
<sequence length="110" mass="12603">MKSEDRSWIQTFKVESIKQGPRLSHCWITAIHVVNLSIKIPLEKKDITEAILDESIPIEKNPANSEAIDNIFLEFDPHPNPKKTKKVREKEISDAKLLEQSQLKMLGTLV</sequence>
<accession>A0A9W6YTR6</accession>
<protein>
    <submittedName>
        <fullName evidence="1">Unnamed protein product</fullName>
    </submittedName>
</protein>